<protein>
    <submittedName>
        <fullName evidence="1">Uncharacterized protein</fullName>
    </submittedName>
</protein>
<evidence type="ECO:0000313" key="2">
    <source>
        <dbReference type="Proteomes" id="UP001231915"/>
    </source>
</evidence>
<name>A0ABT7EM42_9GAMM</name>
<comment type="caution">
    <text evidence="1">The sequence shown here is derived from an EMBL/GenBank/DDBJ whole genome shotgun (WGS) entry which is preliminary data.</text>
</comment>
<dbReference type="EMBL" id="JASJUT010000005">
    <property type="protein sequence ID" value="MDK2596075.1"/>
    <property type="molecule type" value="Genomic_DNA"/>
</dbReference>
<proteinExistence type="predicted"/>
<sequence>MKTINIKTRLRPIRFGFLVKPNDKKNISEIFKINTCLWGGMYNPIIPVFNRTPKWWSDSEFLKEKPKDALNRYLDFFEPDVLVECGEGLAAHSGYAENRIISLDQLLIAQNDEHRWKDFGQDVYDLYQYLYDTEYKYSHRDPHDIALIEGDTPALDMVASCIFGGFTSRENYGYYKDVFKDTFSPTELCLDANVLAEFYSKGTSSALGMANSQIKCYPNHHKDPALFVFDINKPYDLIDYWNLRAVYPKRIVPIPKNWLDELSEFCKQFIIQNYRPLPGNRNGVMIRPTAMFSRSIENEEVENLFNTYIRVEKDGANCIQNWYPSFDAKQYKGIVREQKPLLVAKEKDNEYLVSETEKLTKAEALMPEFADSYSGNHKWANVIQIRNWGRDAINTVFPIDFRNPKYPTPYMGGEITLSTTEGLVLIPRSSLGKNYIEIDSCTDAISKWLETQGISTVKSDAGRATHQIIDTLGGFWGVRALTSKKVIDGLNKIAMKPSSKTDNVNAFKNKMNSAPVNRYSATNSFQKLVDSGAVEIGAELKCAHCGHPNWFDLPKLNYSVQCNLCMKHFDFPKLDTKNSLTWAYRLIGPFALPNYAKGGYSAALSLRFFSEIVGDFNFSKISWTSGRELTYPDQKKIEADYILWVQQTSAFDVNSQARLVFGEAKSFAKEAFTAKDIQAMQELAIRHHGAVLVFSTLKNKLSDREIKRLKKLAIWGREIDRKSRVQRATVIILTGVELFTIDDLSLTDAWKKGTAKHKTLAESHTYQLKDLDVLADFTQQIYLGLESYAEWWQQKFEARRQT</sequence>
<evidence type="ECO:0000313" key="1">
    <source>
        <dbReference type="EMBL" id="MDK2596075.1"/>
    </source>
</evidence>
<reference evidence="1 2" key="1">
    <citation type="submission" date="2023-05" db="EMBL/GenBank/DDBJ databases">
        <title>Pseudoalteromonas ardens sp. nov., Pseudoalteromonas obscura sp. nov., and Pseudoalteromonas umbrosa sp. nov., isolated from the coral Montipora capitata.</title>
        <authorList>
            <person name="Thomas E.M."/>
            <person name="Smith E.M."/>
            <person name="Papke E."/>
            <person name="Shlafstein M.D."/>
            <person name="Oline D.K."/>
            <person name="Videau P."/>
            <person name="Saw J.H."/>
            <person name="Strangman W.K."/>
            <person name="Ushijima B."/>
        </authorList>
    </citation>
    <scope>NUCLEOTIDE SEQUENCE [LARGE SCALE GENOMIC DNA]</scope>
    <source>
        <strain evidence="1 2">P94</strain>
    </source>
</reference>
<gene>
    <name evidence="1" type="ORF">QNM18_13525</name>
</gene>
<dbReference type="RefSeq" id="WP_284137531.1">
    <property type="nucleotide sequence ID" value="NZ_JASJUT010000005.1"/>
</dbReference>
<keyword evidence="2" id="KW-1185">Reference proteome</keyword>
<organism evidence="1 2">
    <name type="scientific">Pseudoalteromonas obscura</name>
    <dbReference type="NCBI Taxonomy" id="3048491"/>
    <lineage>
        <taxon>Bacteria</taxon>
        <taxon>Pseudomonadati</taxon>
        <taxon>Pseudomonadota</taxon>
        <taxon>Gammaproteobacteria</taxon>
        <taxon>Alteromonadales</taxon>
        <taxon>Pseudoalteromonadaceae</taxon>
        <taxon>Pseudoalteromonas</taxon>
    </lineage>
</organism>
<dbReference type="Proteomes" id="UP001231915">
    <property type="component" value="Unassembled WGS sequence"/>
</dbReference>
<accession>A0ABT7EM42</accession>